<organism evidence="12 13">
    <name type="scientific">Streptococcus ovuberis</name>
    <dbReference type="NCBI Taxonomy" id="1936207"/>
    <lineage>
        <taxon>Bacteria</taxon>
        <taxon>Bacillati</taxon>
        <taxon>Bacillota</taxon>
        <taxon>Bacilli</taxon>
        <taxon>Lactobacillales</taxon>
        <taxon>Streptococcaceae</taxon>
        <taxon>Streptococcus</taxon>
    </lineage>
</organism>
<evidence type="ECO:0000256" key="2">
    <source>
        <dbReference type="ARBA" id="ARBA00022475"/>
    </source>
</evidence>
<sequence length="163" mass="18782">MKKIILPAIIGLLIALDQWVKFYVLETIALGETKSFIPSILSLTYLQNYGAAFSILQNQQWFFILVTVVIIVTAIRYLIKHRDDSWLLVLSLVLIISGGLGNFIDRLRLGYVVDMFQTEFMDFAVFNVADSYLTVGVVLLFSYMMFFEEKNGVNHQNRRRSSR</sequence>
<feature type="active site" evidence="9">
    <location>
        <position position="114"/>
    </location>
</feature>
<comment type="caution">
    <text evidence="9">Lacks conserved residue(s) required for the propagation of feature annotation.</text>
</comment>
<dbReference type="PANTHER" id="PTHR33695">
    <property type="entry name" value="LIPOPROTEIN SIGNAL PEPTIDASE"/>
    <property type="match status" value="1"/>
</dbReference>
<dbReference type="GO" id="GO:0006508">
    <property type="term" value="P:proteolysis"/>
    <property type="evidence" value="ECO:0007669"/>
    <property type="project" value="UniProtKB-KW"/>
</dbReference>
<feature type="transmembrane region" description="Helical" evidence="9">
    <location>
        <begin position="124"/>
        <end position="146"/>
    </location>
</feature>
<reference evidence="12 13" key="1">
    <citation type="submission" date="2020-04" db="EMBL/GenBank/DDBJ databases">
        <title>MicrobeNet Type strains.</title>
        <authorList>
            <person name="Nicholson A.C."/>
        </authorList>
    </citation>
    <scope>NUCLEOTIDE SEQUENCE [LARGE SCALE GENOMIC DNA]</scope>
    <source>
        <strain evidence="12 13">CCUG 69612</strain>
    </source>
</reference>
<dbReference type="HAMAP" id="MF_00161">
    <property type="entry name" value="LspA"/>
    <property type="match status" value="1"/>
</dbReference>
<dbReference type="Proteomes" id="UP000522720">
    <property type="component" value="Unassembled WGS sequence"/>
</dbReference>
<keyword evidence="4 9" id="KW-0812">Transmembrane</keyword>
<evidence type="ECO:0000256" key="3">
    <source>
        <dbReference type="ARBA" id="ARBA00022670"/>
    </source>
</evidence>
<dbReference type="AlphaFoldDB" id="A0A7X6MZE9"/>
<evidence type="ECO:0000256" key="5">
    <source>
        <dbReference type="ARBA" id="ARBA00022750"/>
    </source>
</evidence>
<proteinExistence type="inferred from homology"/>
<keyword evidence="7 9" id="KW-1133">Transmembrane helix</keyword>
<dbReference type="PANTHER" id="PTHR33695:SF1">
    <property type="entry name" value="LIPOPROTEIN SIGNAL PEPTIDASE"/>
    <property type="match status" value="1"/>
</dbReference>
<evidence type="ECO:0000256" key="11">
    <source>
        <dbReference type="RuleBase" id="RU004181"/>
    </source>
</evidence>
<dbReference type="UniPathway" id="UPA00665"/>
<evidence type="ECO:0000256" key="9">
    <source>
        <dbReference type="HAMAP-Rule" id="MF_00161"/>
    </source>
</evidence>
<comment type="catalytic activity">
    <reaction evidence="9 10">
        <text>Release of signal peptides from bacterial membrane prolipoproteins. Hydrolyzes -Xaa-Yaa-Zaa-|-(S,diacylglyceryl)Cys-, in which Xaa is hydrophobic (preferably Leu), and Yaa (Ala or Ser) and Zaa (Gly or Ala) have small, neutral side chains.</text>
        <dbReference type="EC" id="3.4.23.36"/>
    </reaction>
</comment>
<dbReference type="EMBL" id="JAAXPR010000028">
    <property type="protein sequence ID" value="NKZ21267.1"/>
    <property type="molecule type" value="Genomic_DNA"/>
</dbReference>
<dbReference type="EC" id="3.4.23.36" evidence="9"/>
<keyword evidence="3 9" id="KW-0645">Protease</keyword>
<evidence type="ECO:0000256" key="4">
    <source>
        <dbReference type="ARBA" id="ARBA00022692"/>
    </source>
</evidence>
<dbReference type="PRINTS" id="PR00781">
    <property type="entry name" value="LIPOSIGPTASE"/>
</dbReference>
<gene>
    <name evidence="9" type="primary">lspA</name>
    <name evidence="12" type="ORF">HF992_10650</name>
</gene>
<comment type="subcellular location">
    <subcellularLocation>
        <location evidence="9">Cell membrane</location>
        <topology evidence="9">Multi-pass membrane protein</topology>
    </subcellularLocation>
</comment>
<dbReference type="Pfam" id="PF01252">
    <property type="entry name" value="Peptidase_A8"/>
    <property type="match status" value="1"/>
</dbReference>
<evidence type="ECO:0000256" key="6">
    <source>
        <dbReference type="ARBA" id="ARBA00022801"/>
    </source>
</evidence>
<dbReference type="NCBIfam" id="TIGR00077">
    <property type="entry name" value="lspA"/>
    <property type="match status" value="1"/>
</dbReference>
<keyword evidence="8 9" id="KW-0472">Membrane</keyword>
<protein>
    <recommendedName>
        <fullName evidence="9">Lipoprotein signal peptidase</fullName>
        <ecNumber evidence="9">3.4.23.36</ecNumber>
    </recommendedName>
    <alternativeName>
        <fullName evidence="9">Prolipoprotein signal peptidase</fullName>
    </alternativeName>
    <alternativeName>
        <fullName evidence="9">Signal peptidase II</fullName>
        <shortName evidence="9">SPase II</shortName>
    </alternativeName>
</protein>
<name>A0A7X6MZE9_9STRE</name>
<dbReference type="PROSITE" id="PS00855">
    <property type="entry name" value="SPASE_II"/>
    <property type="match status" value="1"/>
</dbReference>
<keyword evidence="6 9" id="KW-0378">Hydrolase</keyword>
<comment type="pathway">
    <text evidence="9">Protein modification; lipoprotein biosynthesis (signal peptide cleavage).</text>
</comment>
<dbReference type="GO" id="GO:0005886">
    <property type="term" value="C:plasma membrane"/>
    <property type="evidence" value="ECO:0007669"/>
    <property type="project" value="UniProtKB-SubCell"/>
</dbReference>
<feature type="active site" evidence="9">
    <location>
        <position position="130"/>
    </location>
</feature>
<evidence type="ECO:0000313" key="12">
    <source>
        <dbReference type="EMBL" id="NKZ21267.1"/>
    </source>
</evidence>
<comment type="similarity">
    <text evidence="1 9 11">Belongs to the peptidase A8 family.</text>
</comment>
<evidence type="ECO:0000256" key="7">
    <source>
        <dbReference type="ARBA" id="ARBA00022989"/>
    </source>
</evidence>
<keyword evidence="13" id="KW-1185">Reference proteome</keyword>
<dbReference type="InterPro" id="IPR001872">
    <property type="entry name" value="Peptidase_A8"/>
</dbReference>
<feature type="transmembrane region" description="Helical" evidence="9">
    <location>
        <begin position="86"/>
        <end position="104"/>
    </location>
</feature>
<keyword evidence="5 9" id="KW-0064">Aspartyl protease</keyword>
<comment type="caution">
    <text evidence="12">The sequence shown here is derived from an EMBL/GenBank/DDBJ whole genome shotgun (WGS) entry which is preliminary data.</text>
</comment>
<dbReference type="GO" id="GO:0004190">
    <property type="term" value="F:aspartic-type endopeptidase activity"/>
    <property type="evidence" value="ECO:0007669"/>
    <property type="project" value="UniProtKB-UniRule"/>
</dbReference>
<comment type="function">
    <text evidence="9 10">This protein specifically catalyzes the removal of signal peptides from prolipoproteins.</text>
</comment>
<evidence type="ECO:0000256" key="8">
    <source>
        <dbReference type="ARBA" id="ARBA00023136"/>
    </source>
</evidence>
<feature type="transmembrane region" description="Helical" evidence="9">
    <location>
        <begin position="61"/>
        <end position="79"/>
    </location>
</feature>
<evidence type="ECO:0000313" key="13">
    <source>
        <dbReference type="Proteomes" id="UP000522720"/>
    </source>
</evidence>
<evidence type="ECO:0000256" key="1">
    <source>
        <dbReference type="ARBA" id="ARBA00006139"/>
    </source>
</evidence>
<keyword evidence="2 9" id="KW-1003">Cell membrane</keyword>
<accession>A0A7X6MZE9</accession>
<dbReference type="RefSeq" id="WP_168549995.1">
    <property type="nucleotide sequence ID" value="NZ_JAAXPR010000028.1"/>
</dbReference>
<evidence type="ECO:0000256" key="10">
    <source>
        <dbReference type="RuleBase" id="RU000594"/>
    </source>
</evidence>